<dbReference type="EMBL" id="CAVLEF010000010">
    <property type="protein sequence ID" value="CAK1548214.1"/>
    <property type="molecule type" value="Genomic_DNA"/>
</dbReference>
<gene>
    <name evidence="1" type="ORF">LNINA_LOCUS7631</name>
</gene>
<dbReference type="Proteomes" id="UP001497472">
    <property type="component" value="Unassembled WGS sequence"/>
</dbReference>
<accession>A0AAV1JJJ2</accession>
<organism evidence="1 2">
    <name type="scientific">Leptosia nina</name>
    <dbReference type="NCBI Taxonomy" id="320188"/>
    <lineage>
        <taxon>Eukaryota</taxon>
        <taxon>Metazoa</taxon>
        <taxon>Ecdysozoa</taxon>
        <taxon>Arthropoda</taxon>
        <taxon>Hexapoda</taxon>
        <taxon>Insecta</taxon>
        <taxon>Pterygota</taxon>
        <taxon>Neoptera</taxon>
        <taxon>Endopterygota</taxon>
        <taxon>Lepidoptera</taxon>
        <taxon>Glossata</taxon>
        <taxon>Ditrysia</taxon>
        <taxon>Papilionoidea</taxon>
        <taxon>Pieridae</taxon>
        <taxon>Pierinae</taxon>
        <taxon>Leptosia</taxon>
    </lineage>
</organism>
<protein>
    <submittedName>
        <fullName evidence="1">Uncharacterized protein</fullName>
    </submittedName>
</protein>
<dbReference type="AlphaFoldDB" id="A0AAV1JJJ2"/>
<name>A0AAV1JJJ2_9NEOP</name>
<evidence type="ECO:0000313" key="2">
    <source>
        <dbReference type="Proteomes" id="UP001497472"/>
    </source>
</evidence>
<comment type="caution">
    <text evidence="1">The sequence shown here is derived from an EMBL/GenBank/DDBJ whole genome shotgun (WGS) entry which is preliminary data.</text>
</comment>
<evidence type="ECO:0000313" key="1">
    <source>
        <dbReference type="EMBL" id="CAK1548214.1"/>
    </source>
</evidence>
<keyword evidence="2" id="KW-1185">Reference proteome</keyword>
<sequence length="139" mass="15176">MAGRDRQRVKVHFVGVCKNLVYVCACRIALQLKLGAPAEKCGRRPGQEHGHVVRLTSFSLLSDGMYERIQCGHVWLARVREAPIEGPIPGGRVPEERSRRGVAALCRSVTAPPLRRVVVSSCFEATPAPVLCLCTADTT</sequence>
<reference evidence="1 2" key="1">
    <citation type="submission" date="2023-11" db="EMBL/GenBank/DDBJ databases">
        <authorList>
            <person name="Okamura Y."/>
        </authorList>
    </citation>
    <scope>NUCLEOTIDE SEQUENCE [LARGE SCALE GENOMIC DNA]</scope>
</reference>
<proteinExistence type="predicted"/>